<evidence type="ECO:0000256" key="1">
    <source>
        <dbReference type="ARBA" id="ARBA00022722"/>
    </source>
</evidence>
<name>A0ABT0QYA2_9MICO</name>
<keyword evidence="19" id="KW-1185">Reference proteome</keyword>
<feature type="domain" description="UvrD-like helicase ATP-binding" evidence="16">
    <location>
        <begin position="1"/>
        <end position="429"/>
    </location>
</feature>
<dbReference type="PANTHER" id="PTHR11070:SF2">
    <property type="entry name" value="ATP-DEPENDENT DNA HELICASE SRS2"/>
    <property type="match status" value="1"/>
</dbReference>
<keyword evidence="9" id="KW-0234">DNA repair</keyword>
<dbReference type="RefSeq" id="WP_249736734.1">
    <property type="nucleotide sequence ID" value="NZ_JAKNCJ010000001.1"/>
</dbReference>
<comment type="catalytic activity">
    <reaction evidence="11">
        <text>Couples ATP hydrolysis with the unwinding of duplex DNA by translocating in the 3'-5' direction.</text>
        <dbReference type="EC" id="5.6.2.4"/>
    </reaction>
</comment>
<evidence type="ECO:0000256" key="3">
    <source>
        <dbReference type="ARBA" id="ARBA00022763"/>
    </source>
</evidence>
<sequence>MSYTLINASAGSGKTYTLTTRIAELTATTDLRPEEIIATTFTRRAAADLSDRLRRAMLDRGLVREARGVEAALIGTVNSVAGRLLTEFALDAGISPDVRILDEVTQKSAFSAAISRTAAVNGAAAGDMLARTENDGEEDPSFFGEHASWRRAVRDLAASARTNLISADALRAAAEETWQEYRATALPEPGEDRRRAWAGQLRLALDGLAVEPSAAVAKQLDGLNALHRRLVHPRHGTDRTAWSDWTRIAKVASGKLGDPAAKGYAFVKDVDAALIGLALEIQEDLLANPALQADIRALIALVMRTAADSLDAYAEHKRAAGLIDYIDQEVQLLDLLRTSDRARLAIARRFRLLAVDEFQDTSPVQLALFLELGRLVDEVIWVGDPKQAIYGFREADPALMLGILEQIGSGTGIGQGGSVETLSLSWRSQREVLELSNRVFTGVFPDLPRERVVLAPAEQADASRAAAGRPPGRLEAWTPTDWTRSLSAEKHARAIAAGVVELISEGRADPQDLAVLTRSNGEAEEVVRALARRGVPVSGQGSAVLSTREGRLLRAGLARTLDADVTLALTELIDLLPEHPAHGDWLAQLVGATDLDDPAPRKELLADWWADESFAGLRELRGRCMSLTPEEMVLELVAALDLTERIRSWGDPESRLRTLDAIRALAREHAEQSRAASSPVTLMGLRDALNSLDRGPDLSGIPGTVWVGTIHAAKGLEWGTVVVMLEPKAKDRQQTTGVFVVPAERLDVAAPLAGRALRYWPRVLETFAPLRDGLAGSVHARRRADAEREETGRLQYVALTRSRDATVLSGPGGAPVLEDLQGAPVITWEPGGGAIELGPGAGVPLAGEALNGEALNGERSVLPAISRELSCEIGEDDPVLALGASALAATDLLAGTDQIVGAGAPVPGGGRSFVPARHRASAAAAEAAAEAEAGPAAEGQAQEASATWRVGLPRPIGPALVERGGQHWERVGEAIHAYLALPLAQLSATQRERTAERLVQRWLVERAVGADALLGAGAAWMAFLESEFPGADVLTEQPIAWWNEDEQAMEGWIDTLLRLPSGDLVLVDHKTYPGADPVTHVREHYVGQMQAYARALEAAGTAPARILIHLPLRGEVLEVLQPE</sequence>
<keyword evidence="3" id="KW-0227">DNA damage</keyword>
<evidence type="ECO:0000256" key="15">
    <source>
        <dbReference type="SAM" id="MobiDB-lite"/>
    </source>
</evidence>
<accession>A0ABT0QYA2</accession>
<evidence type="ECO:0000256" key="4">
    <source>
        <dbReference type="ARBA" id="ARBA00022801"/>
    </source>
</evidence>
<dbReference type="InterPro" id="IPR014016">
    <property type="entry name" value="UvrD-like_ATP-bd"/>
</dbReference>
<dbReference type="EC" id="5.6.2.4" evidence="12"/>
<dbReference type="PROSITE" id="PS51217">
    <property type="entry name" value="UVRD_HELICASE_CTER"/>
    <property type="match status" value="1"/>
</dbReference>
<keyword evidence="5 14" id="KW-0347">Helicase</keyword>
<dbReference type="Proteomes" id="UP001203761">
    <property type="component" value="Unassembled WGS sequence"/>
</dbReference>
<dbReference type="SUPFAM" id="SSF52540">
    <property type="entry name" value="P-loop containing nucleoside triphosphate hydrolases"/>
    <property type="match status" value="1"/>
</dbReference>
<evidence type="ECO:0000256" key="7">
    <source>
        <dbReference type="ARBA" id="ARBA00022840"/>
    </source>
</evidence>
<evidence type="ECO:0000313" key="19">
    <source>
        <dbReference type="Proteomes" id="UP001203761"/>
    </source>
</evidence>
<comment type="catalytic activity">
    <reaction evidence="13">
        <text>ATP + H2O = ADP + phosphate + H(+)</text>
        <dbReference type="Rhea" id="RHEA:13065"/>
        <dbReference type="ChEBI" id="CHEBI:15377"/>
        <dbReference type="ChEBI" id="CHEBI:15378"/>
        <dbReference type="ChEBI" id="CHEBI:30616"/>
        <dbReference type="ChEBI" id="CHEBI:43474"/>
        <dbReference type="ChEBI" id="CHEBI:456216"/>
        <dbReference type="EC" id="5.6.2.4"/>
    </reaction>
</comment>
<evidence type="ECO:0000259" key="16">
    <source>
        <dbReference type="PROSITE" id="PS51198"/>
    </source>
</evidence>
<keyword evidence="10" id="KW-0413">Isomerase</keyword>
<gene>
    <name evidence="18" type="ORF">Bequi_04440</name>
</gene>
<feature type="region of interest" description="Disordered" evidence="15">
    <location>
        <begin position="925"/>
        <end position="945"/>
    </location>
</feature>
<protein>
    <recommendedName>
        <fullName evidence="12">DNA 3'-5' helicase</fullName>
        <ecNumber evidence="12">5.6.2.4</ecNumber>
    </recommendedName>
</protein>
<dbReference type="InterPro" id="IPR011604">
    <property type="entry name" value="PDDEXK-like_dom_sf"/>
</dbReference>
<evidence type="ECO:0000256" key="11">
    <source>
        <dbReference type="ARBA" id="ARBA00034617"/>
    </source>
</evidence>
<evidence type="ECO:0000313" key="18">
    <source>
        <dbReference type="EMBL" id="MCL6422641.1"/>
    </source>
</evidence>
<keyword evidence="2 14" id="KW-0547">Nucleotide-binding</keyword>
<keyword evidence="7 14" id="KW-0067">ATP-binding</keyword>
<feature type="domain" description="UvrD-like helicase C-terminal" evidence="17">
    <location>
        <begin position="430"/>
        <end position="715"/>
    </location>
</feature>
<dbReference type="InterPro" id="IPR000212">
    <property type="entry name" value="DNA_helicase_UvrD/REP"/>
</dbReference>
<dbReference type="PANTHER" id="PTHR11070">
    <property type="entry name" value="UVRD / RECB / PCRA DNA HELICASE FAMILY MEMBER"/>
    <property type="match status" value="1"/>
</dbReference>
<evidence type="ECO:0000256" key="5">
    <source>
        <dbReference type="ARBA" id="ARBA00022806"/>
    </source>
</evidence>
<evidence type="ECO:0000256" key="14">
    <source>
        <dbReference type="PROSITE-ProRule" id="PRU00560"/>
    </source>
</evidence>
<evidence type="ECO:0000256" key="12">
    <source>
        <dbReference type="ARBA" id="ARBA00034808"/>
    </source>
</evidence>
<evidence type="ECO:0000256" key="9">
    <source>
        <dbReference type="ARBA" id="ARBA00023204"/>
    </source>
</evidence>
<proteinExistence type="predicted"/>
<comment type="caution">
    <text evidence="18">The sequence shown here is derived from an EMBL/GenBank/DDBJ whole genome shotgun (WGS) entry which is preliminary data.</text>
</comment>
<dbReference type="Pfam" id="PF00580">
    <property type="entry name" value="UvrD-helicase"/>
    <property type="match status" value="1"/>
</dbReference>
<dbReference type="Gene3D" id="3.90.320.10">
    <property type="match status" value="1"/>
</dbReference>
<evidence type="ECO:0000259" key="17">
    <source>
        <dbReference type="PROSITE" id="PS51217"/>
    </source>
</evidence>
<evidence type="ECO:0000256" key="10">
    <source>
        <dbReference type="ARBA" id="ARBA00023235"/>
    </source>
</evidence>
<organism evidence="18 19">
    <name type="scientific">Brachybacterium equifaecis</name>
    <dbReference type="NCBI Taxonomy" id="2910770"/>
    <lineage>
        <taxon>Bacteria</taxon>
        <taxon>Bacillati</taxon>
        <taxon>Actinomycetota</taxon>
        <taxon>Actinomycetes</taxon>
        <taxon>Micrococcales</taxon>
        <taxon>Dermabacteraceae</taxon>
        <taxon>Brachybacterium</taxon>
    </lineage>
</organism>
<reference evidence="18" key="1">
    <citation type="submission" date="2022-02" db="EMBL/GenBank/DDBJ databases">
        <authorList>
            <person name="Lee M."/>
            <person name="Kim S.-J."/>
            <person name="Jung M.-Y."/>
        </authorList>
    </citation>
    <scope>NUCLEOTIDE SEQUENCE</scope>
    <source>
        <strain evidence="18">JHP9</strain>
    </source>
</reference>
<dbReference type="InterPro" id="IPR027417">
    <property type="entry name" value="P-loop_NTPase"/>
</dbReference>
<dbReference type="EMBL" id="JAKNCJ010000001">
    <property type="protein sequence ID" value="MCL6422641.1"/>
    <property type="molecule type" value="Genomic_DNA"/>
</dbReference>
<dbReference type="InterPro" id="IPR014017">
    <property type="entry name" value="DNA_helicase_UvrD-like_C"/>
</dbReference>
<evidence type="ECO:0000256" key="13">
    <source>
        <dbReference type="ARBA" id="ARBA00048988"/>
    </source>
</evidence>
<evidence type="ECO:0000256" key="2">
    <source>
        <dbReference type="ARBA" id="ARBA00022741"/>
    </source>
</evidence>
<dbReference type="Gene3D" id="3.40.50.300">
    <property type="entry name" value="P-loop containing nucleotide triphosphate hydrolases"/>
    <property type="match status" value="4"/>
</dbReference>
<dbReference type="PROSITE" id="PS51198">
    <property type="entry name" value="UVRD_HELICASE_ATP_BIND"/>
    <property type="match status" value="1"/>
</dbReference>
<feature type="binding site" evidence="14">
    <location>
        <begin position="8"/>
        <end position="15"/>
    </location>
    <ligand>
        <name>ATP</name>
        <dbReference type="ChEBI" id="CHEBI:30616"/>
    </ligand>
</feature>
<keyword evidence="8" id="KW-0238">DNA-binding</keyword>
<evidence type="ECO:0000256" key="6">
    <source>
        <dbReference type="ARBA" id="ARBA00022839"/>
    </source>
</evidence>
<keyword evidence="1" id="KW-0540">Nuclease</keyword>
<keyword evidence="6" id="KW-0269">Exonuclease</keyword>
<keyword evidence="4 14" id="KW-0378">Hydrolase</keyword>
<evidence type="ECO:0000256" key="8">
    <source>
        <dbReference type="ARBA" id="ARBA00023125"/>
    </source>
</evidence>